<dbReference type="PANTHER" id="PTHR13812:SF19">
    <property type="entry name" value="KETIMINE REDUCTASE MU-CRYSTALLIN"/>
    <property type="match status" value="1"/>
</dbReference>
<keyword evidence="2" id="KW-1185">Reference proteome</keyword>
<protein>
    <submittedName>
        <fullName evidence="1">Ornithine cyclodeaminase family protein</fullName>
    </submittedName>
</protein>
<dbReference type="EMBL" id="JAUJEA010000001">
    <property type="protein sequence ID" value="MDN5200091.1"/>
    <property type="molecule type" value="Genomic_DNA"/>
</dbReference>
<comment type="caution">
    <text evidence="1">The sequence shown here is derived from an EMBL/GenBank/DDBJ whole genome shotgun (WGS) entry which is preliminary data.</text>
</comment>
<dbReference type="Gene3D" id="3.30.1780.10">
    <property type="entry name" value="ornithine cyclodeaminase, domain 1"/>
    <property type="match status" value="1"/>
</dbReference>
<dbReference type="InterPro" id="IPR023401">
    <property type="entry name" value="ODC_N"/>
</dbReference>
<dbReference type="Pfam" id="PF02423">
    <property type="entry name" value="OCD_Mu_crystall"/>
    <property type="match status" value="1"/>
</dbReference>
<dbReference type="NCBIfam" id="NF004793">
    <property type="entry name" value="PRK06141.1"/>
    <property type="match status" value="1"/>
</dbReference>
<reference evidence="1" key="1">
    <citation type="submission" date="2023-06" db="EMBL/GenBank/DDBJ databases">
        <title>Genomic of Parafulvivirga corallium.</title>
        <authorList>
            <person name="Wang G."/>
        </authorList>
    </citation>
    <scope>NUCLEOTIDE SEQUENCE</scope>
    <source>
        <strain evidence="1">BMA10</strain>
    </source>
</reference>
<evidence type="ECO:0000313" key="2">
    <source>
        <dbReference type="Proteomes" id="UP001172082"/>
    </source>
</evidence>
<dbReference type="Proteomes" id="UP001172082">
    <property type="component" value="Unassembled WGS sequence"/>
</dbReference>
<accession>A0ABT8KH93</accession>
<dbReference type="Gene3D" id="3.40.50.720">
    <property type="entry name" value="NAD(P)-binding Rossmann-like Domain"/>
    <property type="match status" value="1"/>
</dbReference>
<dbReference type="InterPro" id="IPR003462">
    <property type="entry name" value="ODC_Mu_crystall"/>
</dbReference>
<gene>
    <name evidence="1" type="ORF">QQ008_01930</name>
</gene>
<organism evidence="1 2">
    <name type="scientific">Splendidivirga corallicola</name>
    <dbReference type="NCBI Taxonomy" id="3051826"/>
    <lineage>
        <taxon>Bacteria</taxon>
        <taxon>Pseudomonadati</taxon>
        <taxon>Bacteroidota</taxon>
        <taxon>Cytophagia</taxon>
        <taxon>Cytophagales</taxon>
        <taxon>Splendidivirgaceae</taxon>
        <taxon>Splendidivirga</taxon>
    </lineage>
</organism>
<name>A0ABT8KH93_9BACT</name>
<dbReference type="SUPFAM" id="SSF51735">
    <property type="entry name" value="NAD(P)-binding Rossmann-fold domains"/>
    <property type="match status" value="1"/>
</dbReference>
<sequence>MRYIDKDEVASALDYESLIERLRKAFQSHFTVPKRHHHDYKNPAEGNESTLLLMPAWEEGKDLGVKIVTVSPNNGKYNLPSIQGIYLLLDAHKGIPIALLEAKTLTTKRTAAASALASDYLSRKDSKTLLMVGTGALAPELIRAHTCVRPIKKVMIWGRSFEKAEALADSMSNEGISSMAVKELEETVGQADIISCATISKEPLILGKWLRNGQHLDLVGAYRPDMREADDEAITKSKVFVDTHGGAPREGGDIFIPLSEGVISQDDILADLFELSKGGKKGRTSESEITFFKSVGHALEDLAAAQLVKEKILQSITN</sequence>
<dbReference type="PANTHER" id="PTHR13812">
    <property type="entry name" value="KETIMINE REDUCTASE MU-CRYSTALLIN"/>
    <property type="match status" value="1"/>
</dbReference>
<proteinExistence type="predicted"/>
<evidence type="ECO:0000313" key="1">
    <source>
        <dbReference type="EMBL" id="MDN5200091.1"/>
    </source>
</evidence>
<dbReference type="InterPro" id="IPR036291">
    <property type="entry name" value="NAD(P)-bd_dom_sf"/>
</dbReference>
<dbReference type="RefSeq" id="WP_346750118.1">
    <property type="nucleotide sequence ID" value="NZ_JAUJEA010000001.1"/>
</dbReference>
<dbReference type="PIRSF" id="PIRSF001439">
    <property type="entry name" value="CryM"/>
    <property type="match status" value="1"/>
</dbReference>